<keyword evidence="1" id="KW-0472">Membrane</keyword>
<accession>A0ABU4F6B9</accession>
<evidence type="ECO:0000256" key="1">
    <source>
        <dbReference type="SAM" id="Phobius"/>
    </source>
</evidence>
<feature type="transmembrane region" description="Helical" evidence="1">
    <location>
        <begin position="88"/>
        <end position="109"/>
    </location>
</feature>
<feature type="transmembrane region" description="Helical" evidence="1">
    <location>
        <begin position="38"/>
        <end position="57"/>
    </location>
</feature>
<organism evidence="2 3">
    <name type="scientific">Streptomyces prunicolor</name>
    <dbReference type="NCBI Taxonomy" id="67348"/>
    <lineage>
        <taxon>Bacteria</taxon>
        <taxon>Bacillati</taxon>
        <taxon>Actinomycetota</taxon>
        <taxon>Actinomycetes</taxon>
        <taxon>Kitasatosporales</taxon>
        <taxon>Streptomycetaceae</taxon>
        <taxon>Streptomyces</taxon>
    </lineage>
</organism>
<keyword evidence="1" id="KW-0812">Transmembrane</keyword>
<dbReference type="Proteomes" id="UP001187346">
    <property type="component" value="Unassembled WGS sequence"/>
</dbReference>
<reference evidence="2 3" key="1">
    <citation type="submission" date="2023-10" db="EMBL/GenBank/DDBJ databases">
        <title>Characterization of rhizosphere-enriched actinobacteria from wheat plants lab-grown on chernevaya soil.</title>
        <authorList>
            <person name="Tikhonova E.N."/>
            <person name="Konopkin A."/>
            <person name="Kravchenko I.K."/>
        </authorList>
    </citation>
    <scope>NUCLEOTIDE SEQUENCE [LARGE SCALE GENOMIC DNA]</scope>
    <source>
        <strain evidence="2 3">RR29</strain>
    </source>
</reference>
<evidence type="ECO:0000313" key="3">
    <source>
        <dbReference type="Proteomes" id="UP001187346"/>
    </source>
</evidence>
<proteinExistence type="predicted"/>
<keyword evidence="3" id="KW-1185">Reference proteome</keyword>
<evidence type="ECO:0000313" key="2">
    <source>
        <dbReference type="EMBL" id="MDV7216131.1"/>
    </source>
</evidence>
<name>A0ABU4F6B9_9ACTN</name>
<sequence length="384" mass="40357">MSHVSTPLARTLGAAALLSAAVAWGAAAFQYDPYDPRVDILVPLALAAAFVVGWLLACRAAPLVKPLPVTGPPREAIPGRLGIVRRDWGLVATAYLVVWTPFVAANSAYGGRGSGLGAVYCGLTFLLGAVLSVCNLALLQSWLGREQRMLKEDAAAGGVHAVRVRFGTPVLETYRYPTGRGVGKIAASATYGVELVGEDEGEDEGDTGGQPAVRLQAMKAGHSSAVGDKHLAQAAAQLAGHGGWLCWPTRWRDIAGTNKERTVSAAFVSDSGHVVWGVTREEDYEHFLRDGAAPPRDTDPALAVAPVPRPARYLPNVHASHLRIAAFGALFAVPFLLDVVPDGAALLLGVASGALGLFAGMTLDSVPRDQELWTVRTTSHPSLQ</sequence>
<keyword evidence="1" id="KW-1133">Transmembrane helix</keyword>
<protein>
    <submittedName>
        <fullName evidence="2">Uncharacterized protein</fullName>
    </submittedName>
</protein>
<dbReference type="RefSeq" id="WP_317770799.1">
    <property type="nucleotide sequence ID" value="NZ_JAWMAJ010000022.1"/>
</dbReference>
<dbReference type="EMBL" id="JAWMAJ010000022">
    <property type="protein sequence ID" value="MDV7216131.1"/>
    <property type="molecule type" value="Genomic_DNA"/>
</dbReference>
<gene>
    <name evidence="2" type="ORF">R5A26_09215</name>
</gene>
<comment type="caution">
    <text evidence="2">The sequence shown here is derived from an EMBL/GenBank/DDBJ whole genome shotgun (WGS) entry which is preliminary data.</text>
</comment>
<feature type="transmembrane region" description="Helical" evidence="1">
    <location>
        <begin position="115"/>
        <end position="139"/>
    </location>
</feature>